<dbReference type="InterPro" id="IPR050553">
    <property type="entry name" value="Thioredoxin_ResA/DsbE_sf"/>
</dbReference>
<accession>A0AA51N9H4</accession>
<protein>
    <submittedName>
        <fullName evidence="2">Redoxin domain-containing protein</fullName>
    </submittedName>
</protein>
<dbReference type="Pfam" id="PF00578">
    <property type="entry name" value="AhpC-TSA"/>
    <property type="match status" value="1"/>
</dbReference>
<gene>
    <name evidence="2" type="ORF">QYS49_36950</name>
</gene>
<dbReference type="PANTHER" id="PTHR42852">
    <property type="entry name" value="THIOL:DISULFIDE INTERCHANGE PROTEIN DSBE"/>
    <property type="match status" value="1"/>
</dbReference>
<dbReference type="AlphaFoldDB" id="A0AA51N9H4"/>
<dbReference type="SUPFAM" id="SSF52833">
    <property type="entry name" value="Thioredoxin-like"/>
    <property type="match status" value="1"/>
</dbReference>
<dbReference type="RefSeq" id="WP_308347750.1">
    <property type="nucleotide sequence ID" value="NZ_CP129971.1"/>
</dbReference>
<reference evidence="2 3" key="1">
    <citation type="submission" date="2023-08" db="EMBL/GenBank/DDBJ databases">
        <title>Comparative genomics and taxonomic characterization of three novel marine species of genus Marivirga.</title>
        <authorList>
            <person name="Muhammad N."/>
            <person name="Kim S.-G."/>
        </authorList>
    </citation>
    <scope>NUCLEOTIDE SEQUENCE [LARGE SCALE GENOMIC DNA]</scope>
    <source>
        <strain evidence="2 3">BDSF4-3</strain>
    </source>
</reference>
<dbReference type="KEGG" id="msaa:QYS49_36950"/>
<name>A0AA51N9H4_9BACT</name>
<dbReference type="Proteomes" id="UP001230496">
    <property type="component" value="Chromosome"/>
</dbReference>
<keyword evidence="3" id="KW-1185">Reference proteome</keyword>
<dbReference type="InterPro" id="IPR000866">
    <property type="entry name" value="AhpC/TSA"/>
</dbReference>
<evidence type="ECO:0000259" key="1">
    <source>
        <dbReference type="Pfam" id="PF00578"/>
    </source>
</evidence>
<dbReference type="Gene3D" id="3.40.30.10">
    <property type="entry name" value="Glutaredoxin"/>
    <property type="match status" value="1"/>
</dbReference>
<dbReference type="PANTHER" id="PTHR42852:SF13">
    <property type="entry name" value="PROTEIN DIPZ"/>
    <property type="match status" value="1"/>
</dbReference>
<proteinExistence type="predicted"/>
<evidence type="ECO:0000313" key="3">
    <source>
        <dbReference type="Proteomes" id="UP001230496"/>
    </source>
</evidence>
<feature type="domain" description="Alkyl hydroperoxide reductase subunit C/ Thiol specific antioxidant" evidence="1">
    <location>
        <begin position="11"/>
        <end position="123"/>
    </location>
</feature>
<dbReference type="GO" id="GO:0016491">
    <property type="term" value="F:oxidoreductase activity"/>
    <property type="evidence" value="ECO:0007669"/>
    <property type="project" value="InterPro"/>
</dbReference>
<evidence type="ECO:0000313" key="2">
    <source>
        <dbReference type="EMBL" id="WMN11033.1"/>
    </source>
</evidence>
<dbReference type="GO" id="GO:0016209">
    <property type="term" value="F:antioxidant activity"/>
    <property type="evidence" value="ECO:0007669"/>
    <property type="project" value="InterPro"/>
</dbReference>
<dbReference type="InterPro" id="IPR036249">
    <property type="entry name" value="Thioredoxin-like_sf"/>
</dbReference>
<dbReference type="EMBL" id="CP129971">
    <property type="protein sequence ID" value="WMN11033.1"/>
    <property type="molecule type" value="Genomic_DNA"/>
</dbReference>
<sequence>METENTPIQSIIVQDFDYKDFNLLEKYSGKPLLIIIYNNQCLGCTGRAIPLAYKFQQEYAQLQVIGIHSIFNKQPVTEEDIKSIFTKNELPFPIYLDQEHKIYDQFHAEGTPQWLLITREGKLYRSIFGSQLGAQNRLMYALDALCS</sequence>
<organism evidence="2 3">
    <name type="scientific">Marivirga salinarum</name>
    <dbReference type="NCBI Taxonomy" id="3059078"/>
    <lineage>
        <taxon>Bacteria</taxon>
        <taxon>Pseudomonadati</taxon>
        <taxon>Bacteroidota</taxon>
        <taxon>Cytophagia</taxon>
        <taxon>Cytophagales</taxon>
        <taxon>Marivirgaceae</taxon>
        <taxon>Marivirga</taxon>
    </lineage>
</organism>